<evidence type="ECO:0000259" key="2">
    <source>
        <dbReference type="PROSITE" id="PS51159"/>
    </source>
</evidence>
<dbReference type="InterPro" id="IPR005036">
    <property type="entry name" value="CBM21_dom"/>
</dbReference>
<evidence type="ECO:0000313" key="3">
    <source>
        <dbReference type="EMBL" id="GMM54579.1"/>
    </source>
</evidence>
<dbReference type="PANTHER" id="PTHR12307:SF51">
    <property type="entry name" value="SERINE_THREONINE-PROTEIN PHOSPHATASE 1 REGULATORY SUBUNIT GAC1-RELATED"/>
    <property type="match status" value="1"/>
</dbReference>
<comment type="caution">
    <text evidence="3">The sequence shown here is derived from an EMBL/GenBank/DDBJ whole genome shotgun (WGS) entry which is preliminary data.</text>
</comment>
<organism evidence="3 4">
    <name type="scientific">Maudiozyma humilis</name>
    <name type="common">Sour dough yeast</name>
    <name type="synonym">Kazachstania humilis</name>
    <dbReference type="NCBI Taxonomy" id="51915"/>
    <lineage>
        <taxon>Eukaryota</taxon>
        <taxon>Fungi</taxon>
        <taxon>Dikarya</taxon>
        <taxon>Ascomycota</taxon>
        <taxon>Saccharomycotina</taxon>
        <taxon>Saccharomycetes</taxon>
        <taxon>Saccharomycetales</taxon>
        <taxon>Saccharomycetaceae</taxon>
        <taxon>Maudiozyma</taxon>
    </lineage>
</organism>
<dbReference type="Pfam" id="PF03370">
    <property type="entry name" value="CBM_21"/>
    <property type="match status" value="1"/>
</dbReference>
<dbReference type="EMBL" id="BTGD01000003">
    <property type="protein sequence ID" value="GMM54579.1"/>
    <property type="molecule type" value="Genomic_DNA"/>
</dbReference>
<dbReference type="Proteomes" id="UP001377567">
    <property type="component" value="Unassembled WGS sequence"/>
</dbReference>
<feature type="region of interest" description="Disordered" evidence="1">
    <location>
        <begin position="393"/>
        <end position="414"/>
    </location>
</feature>
<dbReference type="InterPro" id="IPR038175">
    <property type="entry name" value="CBM21_dom_sf"/>
</dbReference>
<dbReference type="PROSITE" id="PS51159">
    <property type="entry name" value="CBM21"/>
    <property type="match status" value="1"/>
</dbReference>
<accession>A0AAV5RSN3</accession>
<feature type="compositionally biased region" description="Polar residues" evidence="1">
    <location>
        <begin position="199"/>
        <end position="216"/>
    </location>
</feature>
<sequence length="726" mass="78751">MLIASMSDSGASVSESGLSPLPRLRSKSTKELASILKKQPAMYGRNRSLSANALHTKKNVRFSVHLTEIKKFDKFAEPITISNEASPELSPLLVPLDYSDARGGVGGDDDSADGCWFRDLRLLPALINIEKGFDEYRLGAARSKSNNNKSQNNRRNKLFSLEDNDSDNELDYYLSDAGTLVGPRSTIANYTLAPVGPLSPTQPLGSPGSPTATGVSPLNGDDKWDVRSTNIINSNIVLSDDCIRHFMHGQNIRVQSLRMDAGGSKLVGYLVVSNLAFEKYIEVKFTFNGWENIHYVNAAYLKTVSQHYDQFKFVIDVRSFKFFLNLKNLLREDTLSIELCCRYDVRHETYYDNNNYNNYKVVLARPPTPAVATPRAAPAAAATAAGPTPAAPALGVTASASKAERSSTTTRHHTRTFSADTDFFNTSPLKDMYRNSMINIGGGKTRKAKRPHSTIGLNLVAQQSAAAASTHTAPEPLPERVMRFNSDLSSISSESMSSVASSASTDSTASSSLYSFRSDNTNTNLNGPRAASNNSSNSTDTVTVAPLAKQPTPIQQQHATSLNFTPRSDPLAAPPDIKTDISMVGIEAQDLTLDCINNYLSPSLSDIKDQLYLSPSRNSAVGKNTNDNITITSTPESVATDTTIGRNVARVPQETKTPVNKSPAPGPGKASEREPNGPTKPQLSPLSSLDADYQTLLDSCCFYTPPTFTHSDLSSNHLTFMSSMTD</sequence>
<keyword evidence="4" id="KW-1185">Reference proteome</keyword>
<feature type="region of interest" description="Disordered" evidence="1">
    <location>
        <begin position="617"/>
        <end position="686"/>
    </location>
</feature>
<feature type="region of interest" description="Disordered" evidence="1">
    <location>
        <begin position="199"/>
        <end position="219"/>
    </location>
</feature>
<feature type="compositionally biased region" description="Polar residues" evidence="1">
    <location>
        <begin position="1"/>
        <end position="17"/>
    </location>
</feature>
<dbReference type="InterPro" id="IPR050782">
    <property type="entry name" value="PP1_regulatory_subunit_3"/>
</dbReference>
<dbReference type="AlphaFoldDB" id="A0AAV5RSN3"/>
<dbReference type="GO" id="GO:2001069">
    <property type="term" value="F:glycogen binding"/>
    <property type="evidence" value="ECO:0007669"/>
    <property type="project" value="TreeGrafter"/>
</dbReference>
<feature type="region of interest" description="Disordered" evidence="1">
    <location>
        <begin position="1"/>
        <end position="25"/>
    </location>
</feature>
<name>A0AAV5RSN3_MAUHU</name>
<evidence type="ECO:0000256" key="1">
    <source>
        <dbReference type="SAM" id="MobiDB-lite"/>
    </source>
</evidence>
<protein>
    <submittedName>
        <fullName evidence="3">Protein phosphatase regulator</fullName>
    </submittedName>
</protein>
<reference evidence="3 4" key="1">
    <citation type="journal article" date="2023" name="Elife">
        <title>Identification of key yeast species and microbe-microbe interactions impacting larval growth of Drosophila in the wild.</title>
        <authorList>
            <person name="Mure A."/>
            <person name="Sugiura Y."/>
            <person name="Maeda R."/>
            <person name="Honda K."/>
            <person name="Sakurai N."/>
            <person name="Takahashi Y."/>
            <person name="Watada M."/>
            <person name="Katoh T."/>
            <person name="Gotoh A."/>
            <person name="Gotoh Y."/>
            <person name="Taniguchi I."/>
            <person name="Nakamura K."/>
            <person name="Hayashi T."/>
            <person name="Katayama T."/>
            <person name="Uemura T."/>
            <person name="Hattori Y."/>
        </authorList>
    </citation>
    <scope>NUCLEOTIDE SEQUENCE [LARGE SCALE GENOMIC DNA]</scope>
    <source>
        <strain evidence="3 4">KH-74</strain>
    </source>
</reference>
<feature type="compositionally biased region" description="Polar residues" evidence="1">
    <location>
        <begin position="617"/>
        <end position="645"/>
    </location>
</feature>
<feature type="domain" description="CBM21" evidence="2">
    <location>
        <begin position="244"/>
        <end position="362"/>
    </location>
</feature>
<dbReference type="Gene3D" id="2.60.40.2440">
    <property type="entry name" value="Carbohydrate binding type-21 domain"/>
    <property type="match status" value="1"/>
</dbReference>
<gene>
    <name evidence="3" type="ORF">DAKH74_011950</name>
</gene>
<evidence type="ECO:0000313" key="4">
    <source>
        <dbReference type="Proteomes" id="UP001377567"/>
    </source>
</evidence>
<feature type="region of interest" description="Disordered" evidence="1">
    <location>
        <begin position="519"/>
        <end position="541"/>
    </location>
</feature>
<dbReference type="PANTHER" id="PTHR12307">
    <property type="entry name" value="PROTEIN PHOSPHATASE 1 REGULATORY SUBUNIT"/>
    <property type="match status" value="1"/>
</dbReference>
<dbReference type="GO" id="GO:0005979">
    <property type="term" value="P:regulation of glycogen biosynthetic process"/>
    <property type="evidence" value="ECO:0007669"/>
    <property type="project" value="TreeGrafter"/>
</dbReference>
<dbReference type="GO" id="GO:0000164">
    <property type="term" value="C:protein phosphatase type 1 complex"/>
    <property type="evidence" value="ECO:0007669"/>
    <property type="project" value="TreeGrafter"/>
</dbReference>
<proteinExistence type="predicted"/>
<dbReference type="GO" id="GO:0008157">
    <property type="term" value="F:protein phosphatase 1 binding"/>
    <property type="evidence" value="ECO:0007669"/>
    <property type="project" value="TreeGrafter"/>
</dbReference>